<sequence length="145" mass="15562">MNIHPSMQRFSTTTESSLQTFQSLTDIVLDATEQLIALNVGAARSLCAFASAQSLPVSGEALPNQLADRIAAQHQGLEQAAEYLRNVNEICLRTQSEVAEIGTRHINEMSSSMQTLFGEVAKLTPAAGLEMIATPASTRTTRKAA</sequence>
<organism evidence="2 3">
    <name type="scientific">Thauera humireducens</name>
    <dbReference type="NCBI Taxonomy" id="1134435"/>
    <lineage>
        <taxon>Bacteria</taxon>
        <taxon>Pseudomonadati</taxon>
        <taxon>Pseudomonadota</taxon>
        <taxon>Betaproteobacteria</taxon>
        <taxon>Rhodocyclales</taxon>
        <taxon>Zoogloeaceae</taxon>
        <taxon>Thauera</taxon>
    </lineage>
</organism>
<gene>
    <name evidence="2" type="ORF">AC731_003015</name>
</gene>
<proteinExistence type="predicted"/>
<evidence type="ECO:0000259" key="1">
    <source>
        <dbReference type="Pfam" id="PF09361"/>
    </source>
</evidence>
<dbReference type="KEGG" id="thu:AC731_003015"/>
<dbReference type="AlphaFoldDB" id="A0A140IE28"/>
<evidence type="ECO:0000313" key="3">
    <source>
        <dbReference type="Proteomes" id="UP000036902"/>
    </source>
</evidence>
<dbReference type="InterPro" id="IPR018968">
    <property type="entry name" value="Phasin"/>
</dbReference>
<keyword evidence="3" id="KW-1185">Reference proteome</keyword>
<dbReference type="EMBL" id="CP014646">
    <property type="protein sequence ID" value="AMO36003.1"/>
    <property type="molecule type" value="Genomic_DNA"/>
</dbReference>
<name>A0A140IE28_9RHOO</name>
<dbReference type="Pfam" id="PF09361">
    <property type="entry name" value="Phasin_2"/>
    <property type="match status" value="1"/>
</dbReference>
<reference evidence="3" key="1">
    <citation type="submission" date="2016-03" db="EMBL/GenBank/DDBJ databases">
        <authorList>
            <person name="Ma C."/>
            <person name="Zhou S."/>
            <person name="Yang G."/>
        </authorList>
    </citation>
    <scope>NUCLEOTIDE SEQUENCE [LARGE SCALE GENOMIC DNA]</scope>
    <source>
        <strain evidence="3">SgZ-1</strain>
    </source>
</reference>
<accession>A0A140IE28</accession>
<dbReference type="STRING" id="1134435.AC731_003015"/>
<dbReference type="Proteomes" id="UP000036902">
    <property type="component" value="Chromosome"/>
</dbReference>
<evidence type="ECO:0000313" key="2">
    <source>
        <dbReference type="EMBL" id="AMO36003.1"/>
    </source>
</evidence>
<dbReference type="RefSeq" id="WP_004253351.1">
    <property type="nucleotide sequence ID" value="NZ_CP014646.1"/>
</dbReference>
<protein>
    <submittedName>
        <fullName evidence="2">Phasin</fullName>
    </submittedName>
</protein>
<feature type="domain" description="Phasin" evidence="1">
    <location>
        <begin position="9"/>
        <end position="103"/>
    </location>
</feature>